<feature type="domain" description="DUF7086" evidence="2">
    <location>
        <begin position="1"/>
        <end position="34"/>
    </location>
</feature>
<dbReference type="SUPFAM" id="SSF101941">
    <property type="entry name" value="NAC domain"/>
    <property type="match status" value="1"/>
</dbReference>
<evidence type="ECO:0000256" key="1">
    <source>
        <dbReference type="SAM" id="MobiDB-lite"/>
    </source>
</evidence>
<protein>
    <recommendedName>
        <fullName evidence="2">DUF7086 domain-containing protein</fullName>
    </recommendedName>
</protein>
<evidence type="ECO:0000259" key="2">
    <source>
        <dbReference type="Pfam" id="PF23324"/>
    </source>
</evidence>
<reference evidence="3" key="1">
    <citation type="submission" date="2019-07" db="EMBL/GenBank/DDBJ databases">
        <authorList>
            <person name="Dittberner H."/>
        </authorList>
    </citation>
    <scope>NUCLEOTIDE SEQUENCE [LARGE SCALE GENOMIC DNA]</scope>
</reference>
<keyword evidence="4" id="KW-1185">Reference proteome</keyword>
<dbReference type="AlphaFoldDB" id="A0A565BTE1"/>
<evidence type="ECO:0000313" key="3">
    <source>
        <dbReference type="EMBL" id="VVB04638.1"/>
    </source>
</evidence>
<dbReference type="InterPro" id="IPR036093">
    <property type="entry name" value="NAC_dom_sf"/>
</dbReference>
<sequence length="425" mass="47556">MRERAPAIWTNPEPARCELCGREKAVKPVIAERKIKSEDCGDFIVHKNVYNKEPWLLDHTVDPFFQKNEWYYFVTRTQVSEKKIGCGKKAKWKIFGRSAALRFSSGGLAPSTSEELEGVFNGCSVMGIWTWSSTTLRTGYLLSSEDLVDSMTSSFSGYRGFSFTSPCPFWALDCCITGIGFLIICKYFWIKLEGVAFLRICPDLSFSLSLLVGGVSTTIVFVDSLAMCHSSVSERSLALWLIVVSSKLFSQITGDDNGGIDRGKWKANATTDIKDKKTGKTIGVKQTLTYTRSNNNKKQRVEMLLVFLPRRSSHPEINKSKNQEASSSAPLVSLGHESSLPIGSGEEAKEEKGRDWIKYMDAPVEEGQLEPTLHANVKKVAFPFRKCFGNARKYDGNAFPKYPDLEMFWKRVSTVENAAGNVFPN</sequence>
<name>A0A565BTE1_9BRAS</name>
<comment type="caution">
    <text evidence="3">The sequence shown here is derived from an EMBL/GenBank/DDBJ whole genome shotgun (WGS) entry which is preliminary data.</text>
</comment>
<feature type="region of interest" description="Disordered" evidence="1">
    <location>
        <begin position="315"/>
        <end position="353"/>
    </location>
</feature>
<dbReference type="InterPro" id="IPR055513">
    <property type="entry name" value="DUF7086"/>
</dbReference>
<dbReference type="EMBL" id="CABITT030000005">
    <property type="protein sequence ID" value="VVB04638.1"/>
    <property type="molecule type" value="Genomic_DNA"/>
</dbReference>
<dbReference type="Pfam" id="PF23324">
    <property type="entry name" value="DUF7086"/>
    <property type="match status" value="1"/>
</dbReference>
<accession>A0A565BTE1</accession>
<proteinExistence type="predicted"/>
<evidence type="ECO:0000313" key="4">
    <source>
        <dbReference type="Proteomes" id="UP000489600"/>
    </source>
</evidence>
<organism evidence="3 4">
    <name type="scientific">Arabis nemorensis</name>
    <dbReference type="NCBI Taxonomy" id="586526"/>
    <lineage>
        <taxon>Eukaryota</taxon>
        <taxon>Viridiplantae</taxon>
        <taxon>Streptophyta</taxon>
        <taxon>Embryophyta</taxon>
        <taxon>Tracheophyta</taxon>
        <taxon>Spermatophyta</taxon>
        <taxon>Magnoliopsida</taxon>
        <taxon>eudicotyledons</taxon>
        <taxon>Gunneridae</taxon>
        <taxon>Pentapetalae</taxon>
        <taxon>rosids</taxon>
        <taxon>malvids</taxon>
        <taxon>Brassicales</taxon>
        <taxon>Brassicaceae</taxon>
        <taxon>Arabideae</taxon>
        <taxon>Arabis</taxon>
    </lineage>
</organism>
<dbReference type="Proteomes" id="UP000489600">
    <property type="component" value="Unassembled WGS sequence"/>
</dbReference>
<dbReference type="GO" id="GO:0006355">
    <property type="term" value="P:regulation of DNA-templated transcription"/>
    <property type="evidence" value="ECO:0007669"/>
    <property type="project" value="InterPro"/>
</dbReference>
<dbReference type="GO" id="GO:0003677">
    <property type="term" value="F:DNA binding"/>
    <property type="evidence" value="ECO:0007669"/>
    <property type="project" value="InterPro"/>
</dbReference>
<gene>
    <name evidence="3" type="ORF">ANE_LOCUS15082</name>
</gene>